<reference evidence="2 3" key="1">
    <citation type="submission" date="2019-01" db="EMBL/GenBank/DDBJ databases">
        <title>Egibacter rhizosphaerae EGI 80759T.</title>
        <authorList>
            <person name="Chen D.-D."/>
            <person name="Tian Y."/>
            <person name="Jiao J.-Y."/>
            <person name="Zhang X.-T."/>
            <person name="Zhang Y.-G."/>
            <person name="Zhang Y."/>
            <person name="Xiao M."/>
            <person name="Shu W.-S."/>
            <person name="Li W.-J."/>
        </authorList>
    </citation>
    <scope>NUCLEOTIDE SEQUENCE [LARGE SCALE GENOMIC DNA]</scope>
    <source>
        <strain evidence="2 3">EGI 80759</strain>
    </source>
</reference>
<protein>
    <submittedName>
        <fullName evidence="2">Pentapeptide repeat-containing protein</fullName>
    </submittedName>
</protein>
<proteinExistence type="predicted"/>
<gene>
    <name evidence="2" type="ORF">ER308_19960</name>
</gene>
<dbReference type="AlphaFoldDB" id="A0A411YK94"/>
<evidence type="ECO:0000256" key="1">
    <source>
        <dbReference type="SAM" id="MobiDB-lite"/>
    </source>
</evidence>
<feature type="region of interest" description="Disordered" evidence="1">
    <location>
        <begin position="1"/>
        <end position="61"/>
    </location>
</feature>
<dbReference type="PANTHER" id="PTHR14136:SF17">
    <property type="entry name" value="BTB_POZ DOMAIN-CONTAINING PROTEIN KCTD9"/>
    <property type="match status" value="1"/>
</dbReference>
<organism evidence="2 3">
    <name type="scientific">Egibacter rhizosphaerae</name>
    <dbReference type="NCBI Taxonomy" id="1670831"/>
    <lineage>
        <taxon>Bacteria</taxon>
        <taxon>Bacillati</taxon>
        <taxon>Actinomycetota</taxon>
        <taxon>Nitriliruptoria</taxon>
        <taxon>Egibacterales</taxon>
        <taxon>Egibacteraceae</taxon>
        <taxon>Egibacter</taxon>
    </lineage>
</organism>
<feature type="compositionally biased region" description="Basic and acidic residues" evidence="1">
    <location>
        <begin position="30"/>
        <end position="40"/>
    </location>
</feature>
<dbReference type="SUPFAM" id="SSF141571">
    <property type="entry name" value="Pentapeptide repeat-like"/>
    <property type="match status" value="1"/>
</dbReference>
<name>A0A411YK94_9ACTN</name>
<dbReference type="Proteomes" id="UP000291469">
    <property type="component" value="Chromosome"/>
</dbReference>
<dbReference type="PANTHER" id="PTHR14136">
    <property type="entry name" value="BTB_POZ DOMAIN-CONTAINING PROTEIN KCTD9"/>
    <property type="match status" value="1"/>
</dbReference>
<dbReference type="EMBL" id="CP036402">
    <property type="protein sequence ID" value="QBI21615.1"/>
    <property type="molecule type" value="Genomic_DNA"/>
</dbReference>
<dbReference type="Pfam" id="PF13599">
    <property type="entry name" value="Pentapeptide_4"/>
    <property type="match status" value="1"/>
</dbReference>
<dbReference type="InterPro" id="IPR051082">
    <property type="entry name" value="Pentapeptide-BTB/POZ_domain"/>
</dbReference>
<dbReference type="Pfam" id="PF00805">
    <property type="entry name" value="Pentapeptide"/>
    <property type="match status" value="1"/>
</dbReference>
<sequence length="261" mass="28390">MLGTIPFSPSRRDPPGRRPGPGRARRRPVRHDGVRGDGRMAQRRGTAVRPPTLTALEPAGHGAVPVDEGRYEQVRFDRADWRGVEAAHVEIDAVAFEDVDLTAARLPSARLTDVRLTSSDATNADLDHGTLLRVEIERTKLLGVDCAGAFLTDVRFVDCKLTLASFRFARLRRVEFVDCDLRQATFQGCDLRRTAFAGCELGEVEFSHSTHETTDLRGSRLIDLRGVDALRGAIVDSAQLVDLAPSLAAGVGLRVVDGGEG</sequence>
<evidence type="ECO:0000313" key="2">
    <source>
        <dbReference type="EMBL" id="QBI21615.1"/>
    </source>
</evidence>
<dbReference type="KEGG" id="erz:ER308_19960"/>
<keyword evidence="3" id="KW-1185">Reference proteome</keyword>
<dbReference type="OrthoDB" id="2579959at2"/>
<evidence type="ECO:0000313" key="3">
    <source>
        <dbReference type="Proteomes" id="UP000291469"/>
    </source>
</evidence>
<accession>A0A411YK94</accession>
<dbReference type="Gene3D" id="2.160.20.80">
    <property type="entry name" value="E3 ubiquitin-protein ligase SopA"/>
    <property type="match status" value="1"/>
</dbReference>
<dbReference type="InterPro" id="IPR001646">
    <property type="entry name" value="5peptide_repeat"/>
</dbReference>